<dbReference type="EMBL" id="VOSK01000269">
    <property type="protein sequence ID" value="MPR29788.1"/>
    <property type="molecule type" value="Genomic_DNA"/>
</dbReference>
<name>A0A5N7MSF0_9HYPH</name>
<gene>
    <name evidence="2" type="ORF">FS320_33130</name>
</gene>
<evidence type="ECO:0000313" key="3">
    <source>
        <dbReference type="Proteomes" id="UP000403266"/>
    </source>
</evidence>
<dbReference type="AlphaFoldDB" id="A0A5N7MSF0"/>
<evidence type="ECO:0000313" key="2">
    <source>
        <dbReference type="EMBL" id="MPR29788.1"/>
    </source>
</evidence>
<feature type="domain" description="Glycosyltransferase 2-like" evidence="1">
    <location>
        <begin position="46"/>
        <end position="175"/>
    </location>
</feature>
<dbReference type="GO" id="GO:0016740">
    <property type="term" value="F:transferase activity"/>
    <property type="evidence" value="ECO:0007669"/>
    <property type="project" value="UniProtKB-KW"/>
</dbReference>
<dbReference type="InterPro" id="IPR050834">
    <property type="entry name" value="Glycosyltransf_2"/>
</dbReference>
<protein>
    <submittedName>
        <fullName evidence="2">Glycosyltransferase family 2 protein</fullName>
    </submittedName>
</protein>
<organism evidence="2 3">
    <name type="scientific">Microvirga tunisiensis</name>
    <dbReference type="NCBI Taxonomy" id="2108360"/>
    <lineage>
        <taxon>Bacteria</taxon>
        <taxon>Pseudomonadati</taxon>
        <taxon>Pseudomonadota</taxon>
        <taxon>Alphaproteobacteria</taxon>
        <taxon>Hyphomicrobiales</taxon>
        <taxon>Methylobacteriaceae</taxon>
        <taxon>Microvirga</taxon>
    </lineage>
</organism>
<accession>A0A5N7MSF0</accession>
<dbReference type="Gene3D" id="3.90.550.10">
    <property type="entry name" value="Spore Coat Polysaccharide Biosynthesis Protein SpsA, Chain A"/>
    <property type="match status" value="1"/>
</dbReference>
<dbReference type="SUPFAM" id="SSF53448">
    <property type="entry name" value="Nucleotide-diphospho-sugar transferases"/>
    <property type="match status" value="1"/>
</dbReference>
<dbReference type="PANTHER" id="PTHR43685:SF2">
    <property type="entry name" value="GLYCOSYLTRANSFERASE 2-LIKE DOMAIN-CONTAINING PROTEIN"/>
    <property type="match status" value="1"/>
</dbReference>
<dbReference type="CDD" id="cd00761">
    <property type="entry name" value="Glyco_tranf_GTA_type"/>
    <property type="match status" value="1"/>
</dbReference>
<dbReference type="InterPro" id="IPR001173">
    <property type="entry name" value="Glyco_trans_2-like"/>
</dbReference>
<dbReference type="InterPro" id="IPR029044">
    <property type="entry name" value="Nucleotide-diphossugar_trans"/>
</dbReference>
<keyword evidence="2" id="KW-0808">Transferase</keyword>
<dbReference type="Pfam" id="PF00535">
    <property type="entry name" value="Glycos_transf_2"/>
    <property type="match status" value="1"/>
</dbReference>
<sequence>MPQCGMYLVRKRVWRYFNNVINFEIARPKEIYKTDQVMADRTPRVSLAMPVYNGERFVSEAIVSILSQTFSDFELIITDNCSTDSTGTIVRDFAARDPRVFYHRNQRNIGAANNYNLGFKLARGQYLKWCACDDLINPGHLAALVAALESDPSLGLAHGQTICIQADGRTIPMVGEEMPEITETDPAERFGKAVMSFGTCFQIFGLFRIDLLRRTTLHRPYYSSDEALLAEAALLSRFKRVPEAIFYNREHDHRSIHIDSKLARSSWQNGEASRKAASEHLNLLLHLYEIAGRHPEVVSPYRARLQLIRFVKRPEQLSRYALEILSFLSPTIAQQAKSAIKLRGSLKTG</sequence>
<dbReference type="OrthoDB" id="7978874at2"/>
<keyword evidence="3" id="KW-1185">Reference proteome</keyword>
<proteinExistence type="predicted"/>
<comment type="caution">
    <text evidence="2">The sequence shown here is derived from an EMBL/GenBank/DDBJ whole genome shotgun (WGS) entry which is preliminary data.</text>
</comment>
<reference evidence="2 3" key="1">
    <citation type="journal article" date="2019" name="Syst. Appl. Microbiol.">
        <title>Microvirga tunisiensis sp. nov., a root nodule symbiotic bacterium isolated from Lupinus micranthus and L. luteus grown in Northern Tunisia.</title>
        <authorList>
            <person name="Msaddak A."/>
            <person name="Rejili M."/>
            <person name="Duran D."/>
            <person name="Mars M."/>
            <person name="Palacios J.M."/>
            <person name="Ruiz-Argueso T."/>
            <person name="Rey L."/>
            <person name="Imperial J."/>
        </authorList>
    </citation>
    <scope>NUCLEOTIDE SEQUENCE [LARGE SCALE GENOMIC DNA]</scope>
    <source>
        <strain evidence="2 3">Lmie10</strain>
    </source>
</reference>
<dbReference type="PANTHER" id="PTHR43685">
    <property type="entry name" value="GLYCOSYLTRANSFERASE"/>
    <property type="match status" value="1"/>
</dbReference>
<dbReference type="Proteomes" id="UP000403266">
    <property type="component" value="Unassembled WGS sequence"/>
</dbReference>
<evidence type="ECO:0000259" key="1">
    <source>
        <dbReference type="Pfam" id="PF00535"/>
    </source>
</evidence>